<dbReference type="Proteomes" id="UP000485058">
    <property type="component" value="Unassembled WGS sequence"/>
</dbReference>
<feature type="chain" id="PRO_5025449414" evidence="1">
    <location>
        <begin position="28"/>
        <end position="134"/>
    </location>
</feature>
<dbReference type="AlphaFoldDB" id="A0A699ZPE9"/>
<organism evidence="2 3">
    <name type="scientific">Haematococcus lacustris</name>
    <name type="common">Green alga</name>
    <name type="synonym">Haematococcus pluvialis</name>
    <dbReference type="NCBI Taxonomy" id="44745"/>
    <lineage>
        <taxon>Eukaryota</taxon>
        <taxon>Viridiplantae</taxon>
        <taxon>Chlorophyta</taxon>
        <taxon>core chlorophytes</taxon>
        <taxon>Chlorophyceae</taxon>
        <taxon>CS clade</taxon>
        <taxon>Chlamydomonadales</taxon>
        <taxon>Haematococcaceae</taxon>
        <taxon>Haematococcus</taxon>
    </lineage>
</organism>
<dbReference type="EMBL" id="BLLF01002446">
    <property type="protein sequence ID" value="GFH24111.1"/>
    <property type="molecule type" value="Genomic_DNA"/>
</dbReference>
<protein>
    <submittedName>
        <fullName evidence="2">Uncharacterized protein</fullName>
    </submittedName>
</protein>
<evidence type="ECO:0000256" key="1">
    <source>
        <dbReference type="SAM" id="SignalP"/>
    </source>
</evidence>
<proteinExistence type="predicted"/>
<evidence type="ECO:0000313" key="3">
    <source>
        <dbReference type="Proteomes" id="UP000485058"/>
    </source>
</evidence>
<keyword evidence="3" id="KW-1185">Reference proteome</keyword>
<sequence length="134" mass="14800">MALLNFSALLPQFLYQLSSCYIGSVTAAGFNRGCLALHVICLVNPHFSQLILLHLLLPPQMFQDVSPEQWLVLRQPLAFPAQAPSGILPQQMHSQGHVGACNVWCPCMQKLQALNICQVMAALEMRCGPIRPPH</sequence>
<accession>A0A699ZPE9</accession>
<feature type="signal peptide" evidence="1">
    <location>
        <begin position="1"/>
        <end position="27"/>
    </location>
</feature>
<comment type="caution">
    <text evidence="2">The sequence shown here is derived from an EMBL/GenBank/DDBJ whole genome shotgun (WGS) entry which is preliminary data.</text>
</comment>
<reference evidence="2 3" key="1">
    <citation type="submission" date="2020-02" db="EMBL/GenBank/DDBJ databases">
        <title>Draft genome sequence of Haematococcus lacustris strain NIES-144.</title>
        <authorList>
            <person name="Morimoto D."/>
            <person name="Nakagawa S."/>
            <person name="Yoshida T."/>
            <person name="Sawayama S."/>
        </authorList>
    </citation>
    <scope>NUCLEOTIDE SEQUENCE [LARGE SCALE GENOMIC DNA]</scope>
    <source>
        <strain evidence="2 3">NIES-144</strain>
    </source>
</reference>
<name>A0A699ZPE9_HAELA</name>
<gene>
    <name evidence="2" type="ORF">HaLaN_21841</name>
</gene>
<keyword evidence="1" id="KW-0732">Signal</keyword>
<evidence type="ECO:0000313" key="2">
    <source>
        <dbReference type="EMBL" id="GFH24111.1"/>
    </source>
</evidence>